<comment type="caution">
    <text evidence="1">The sequence shown here is derived from an EMBL/GenBank/DDBJ whole genome shotgun (WGS) entry which is preliminary data.</text>
</comment>
<evidence type="ECO:0000313" key="2">
    <source>
        <dbReference type="Proteomes" id="UP001221898"/>
    </source>
</evidence>
<reference evidence="1" key="1">
    <citation type="journal article" date="2023" name="Science">
        <title>Genome structures resolve the early diversification of teleost fishes.</title>
        <authorList>
            <person name="Parey E."/>
            <person name="Louis A."/>
            <person name="Montfort J."/>
            <person name="Bouchez O."/>
            <person name="Roques C."/>
            <person name="Iampietro C."/>
            <person name="Lluch J."/>
            <person name="Castinel A."/>
            <person name="Donnadieu C."/>
            <person name="Desvignes T."/>
            <person name="Floi Bucao C."/>
            <person name="Jouanno E."/>
            <person name="Wen M."/>
            <person name="Mejri S."/>
            <person name="Dirks R."/>
            <person name="Jansen H."/>
            <person name="Henkel C."/>
            <person name="Chen W.J."/>
            <person name="Zahm M."/>
            <person name="Cabau C."/>
            <person name="Klopp C."/>
            <person name="Thompson A.W."/>
            <person name="Robinson-Rechavi M."/>
            <person name="Braasch I."/>
            <person name="Lecointre G."/>
            <person name="Bobe J."/>
            <person name="Postlethwait J.H."/>
            <person name="Berthelot C."/>
            <person name="Roest Crollius H."/>
            <person name="Guiguen Y."/>
        </authorList>
    </citation>
    <scope>NUCLEOTIDE SEQUENCE</scope>
    <source>
        <strain evidence="1">NC1722</strain>
    </source>
</reference>
<gene>
    <name evidence="1" type="ORF">AAFF_G00389410</name>
</gene>
<sequence>MGLCAGANEEASEPSWRINTACINSSPAVRKTKVGAEVTLFAFIQRMPLSGVIIQRAAPCDAAIRRWGRAFLPAECGGSALKRGQHNVRPIARAPCPHTGGGVLAPLLKVNV</sequence>
<dbReference type="EMBL" id="JAINUG010000073">
    <property type="protein sequence ID" value="KAJ8400984.1"/>
    <property type="molecule type" value="Genomic_DNA"/>
</dbReference>
<dbReference type="Proteomes" id="UP001221898">
    <property type="component" value="Unassembled WGS sequence"/>
</dbReference>
<accession>A0AAD7SEE8</accession>
<keyword evidence="2" id="KW-1185">Reference proteome</keyword>
<name>A0AAD7SEE8_9TELE</name>
<organism evidence="1 2">
    <name type="scientific">Aldrovandia affinis</name>
    <dbReference type="NCBI Taxonomy" id="143900"/>
    <lineage>
        <taxon>Eukaryota</taxon>
        <taxon>Metazoa</taxon>
        <taxon>Chordata</taxon>
        <taxon>Craniata</taxon>
        <taxon>Vertebrata</taxon>
        <taxon>Euteleostomi</taxon>
        <taxon>Actinopterygii</taxon>
        <taxon>Neopterygii</taxon>
        <taxon>Teleostei</taxon>
        <taxon>Notacanthiformes</taxon>
        <taxon>Halosauridae</taxon>
        <taxon>Aldrovandia</taxon>
    </lineage>
</organism>
<evidence type="ECO:0000313" key="1">
    <source>
        <dbReference type="EMBL" id="KAJ8400984.1"/>
    </source>
</evidence>
<proteinExistence type="predicted"/>
<dbReference type="AlphaFoldDB" id="A0AAD7SEE8"/>
<protein>
    <submittedName>
        <fullName evidence="1">Uncharacterized protein</fullName>
    </submittedName>
</protein>